<accession>A0A9N9QMT6</accession>
<dbReference type="AlphaFoldDB" id="A0A9N9QMT6"/>
<gene>
    <name evidence="2" type="ORF">CEUTPL_LOCUS6355</name>
</gene>
<reference evidence="2" key="1">
    <citation type="submission" date="2022-01" db="EMBL/GenBank/DDBJ databases">
        <authorList>
            <person name="King R."/>
        </authorList>
    </citation>
    <scope>NUCLEOTIDE SEQUENCE</scope>
</reference>
<feature type="compositionally biased region" description="Polar residues" evidence="1">
    <location>
        <begin position="1"/>
        <end position="14"/>
    </location>
</feature>
<dbReference type="EMBL" id="OU892279">
    <property type="protein sequence ID" value="CAG9765752.1"/>
    <property type="molecule type" value="Genomic_DNA"/>
</dbReference>
<evidence type="ECO:0000313" key="2">
    <source>
        <dbReference type="EMBL" id="CAG9765752.1"/>
    </source>
</evidence>
<feature type="compositionally biased region" description="Acidic residues" evidence="1">
    <location>
        <begin position="55"/>
        <end position="66"/>
    </location>
</feature>
<evidence type="ECO:0000313" key="3">
    <source>
        <dbReference type="Proteomes" id="UP001152799"/>
    </source>
</evidence>
<dbReference type="OrthoDB" id="6766938at2759"/>
<proteinExistence type="predicted"/>
<feature type="region of interest" description="Disordered" evidence="1">
    <location>
        <begin position="1"/>
        <end position="67"/>
    </location>
</feature>
<dbReference type="Proteomes" id="UP001152799">
    <property type="component" value="Chromosome 3"/>
</dbReference>
<keyword evidence="3" id="KW-1185">Reference proteome</keyword>
<protein>
    <submittedName>
        <fullName evidence="2">Uncharacterized protein</fullName>
    </submittedName>
</protein>
<feature type="compositionally biased region" description="Polar residues" evidence="1">
    <location>
        <begin position="43"/>
        <end position="54"/>
    </location>
</feature>
<organism evidence="2 3">
    <name type="scientific">Ceutorhynchus assimilis</name>
    <name type="common">cabbage seed weevil</name>
    <dbReference type="NCBI Taxonomy" id="467358"/>
    <lineage>
        <taxon>Eukaryota</taxon>
        <taxon>Metazoa</taxon>
        <taxon>Ecdysozoa</taxon>
        <taxon>Arthropoda</taxon>
        <taxon>Hexapoda</taxon>
        <taxon>Insecta</taxon>
        <taxon>Pterygota</taxon>
        <taxon>Neoptera</taxon>
        <taxon>Endopterygota</taxon>
        <taxon>Coleoptera</taxon>
        <taxon>Polyphaga</taxon>
        <taxon>Cucujiformia</taxon>
        <taxon>Curculionidae</taxon>
        <taxon>Ceutorhynchinae</taxon>
        <taxon>Ceutorhynchus</taxon>
    </lineage>
</organism>
<evidence type="ECO:0000256" key="1">
    <source>
        <dbReference type="SAM" id="MobiDB-lite"/>
    </source>
</evidence>
<sequence length="142" mass="15882">MDGWGQLNTISPSSFYGKKKGRLPPPPQVSDGSDDSDDDEHISPNQNKTGNQTLDYDESDEDDDDNMTLQQIQRKILGTKGQQPSDTALQIQRLKSIDKQKTKFDYIENDISTVNKLDILGLLPEPSLEQEGKKLITKFSGN</sequence>
<name>A0A9N9QMT6_9CUCU</name>